<proteinExistence type="predicted"/>
<sequence length="269" mass="30509">MLEIYGNQRYVDYKPTDIQCMGCIGSAILPTPPNLAKMTPSSEVVAIWSWEPDTIHCIATDTQNYSIVNARDPDLAPKFLAHIVDNGTRVVGYIIERIPDAREAGPEDSEKSRATPRRLHTVGLAHDLGSPIRHEFLLRTDGAILFQGFGGLRQTTDRETMDHDLEDLEDILSWSPSAFERWTGPEDVKYQAILDESKDHDRFLHPFVRHQLRAGGYKTVAAEQHKEMVAELAAKDYEWTIHDIRNWRQRFRALEKASDAGTAKEEPSS</sequence>
<accession>A0AAN7UKM3</accession>
<comment type="caution">
    <text evidence="1">The sequence shown here is derived from an EMBL/GenBank/DDBJ whole genome shotgun (WGS) entry which is preliminary data.</text>
</comment>
<name>A0AAN7UKM3_9PEZI</name>
<reference evidence="1 2" key="1">
    <citation type="submission" date="2023-10" db="EMBL/GenBank/DDBJ databases">
        <title>Draft genome sequence of Xylaria bambusicola isolate GMP-LS, the root and basal stem rot pathogen of sugarcane in Indonesia.</title>
        <authorList>
            <person name="Selvaraj P."/>
            <person name="Muralishankar V."/>
            <person name="Muruganantham S."/>
            <person name="Sp S."/>
            <person name="Haryani S."/>
            <person name="Lau K.J.X."/>
            <person name="Naqvi N.I."/>
        </authorList>
    </citation>
    <scope>NUCLEOTIDE SEQUENCE [LARGE SCALE GENOMIC DNA]</scope>
    <source>
        <strain evidence="1">GMP-LS</strain>
    </source>
</reference>
<dbReference type="AlphaFoldDB" id="A0AAN7UKM3"/>
<protein>
    <submittedName>
        <fullName evidence="1">Uncharacterized protein</fullName>
    </submittedName>
</protein>
<gene>
    <name evidence="1" type="ORF">RRF57_003691</name>
</gene>
<dbReference type="Proteomes" id="UP001305414">
    <property type="component" value="Unassembled WGS sequence"/>
</dbReference>
<evidence type="ECO:0000313" key="1">
    <source>
        <dbReference type="EMBL" id="KAK5627976.1"/>
    </source>
</evidence>
<dbReference type="EMBL" id="JAWHQM010000006">
    <property type="protein sequence ID" value="KAK5627976.1"/>
    <property type="molecule type" value="Genomic_DNA"/>
</dbReference>
<keyword evidence="2" id="KW-1185">Reference proteome</keyword>
<evidence type="ECO:0000313" key="2">
    <source>
        <dbReference type="Proteomes" id="UP001305414"/>
    </source>
</evidence>
<organism evidence="1 2">
    <name type="scientific">Xylaria bambusicola</name>
    <dbReference type="NCBI Taxonomy" id="326684"/>
    <lineage>
        <taxon>Eukaryota</taxon>
        <taxon>Fungi</taxon>
        <taxon>Dikarya</taxon>
        <taxon>Ascomycota</taxon>
        <taxon>Pezizomycotina</taxon>
        <taxon>Sordariomycetes</taxon>
        <taxon>Xylariomycetidae</taxon>
        <taxon>Xylariales</taxon>
        <taxon>Xylariaceae</taxon>
        <taxon>Xylaria</taxon>
    </lineage>
</organism>